<dbReference type="Proteomes" id="UP000182894">
    <property type="component" value="Unassembled WGS sequence"/>
</dbReference>
<dbReference type="STRING" id="89065.SAMN05216605_10986"/>
<proteinExistence type="predicted"/>
<reference evidence="3" key="1">
    <citation type="submission" date="2016-10" db="EMBL/GenBank/DDBJ databases">
        <authorList>
            <person name="Varghese N."/>
            <person name="Submissions S."/>
        </authorList>
    </citation>
    <scope>NUCLEOTIDE SEQUENCE [LARGE SCALE GENOMIC DNA]</scope>
    <source>
        <strain evidence="3">ATCC 700689</strain>
    </source>
</reference>
<sequence>MSKMRKGRVLVALAIACSATSVFADGHLLAVGGTLRASNLPVYRKKTVTRDEWVEAVNAMVAKGLVTTVPADAHTADATVRRDEVAEFIARSYGLADNS</sequence>
<feature type="signal peptide" evidence="1">
    <location>
        <begin position="1"/>
        <end position="24"/>
    </location>
</feature>
<keyword evidence="3" id="KW-1185">Reference proteome</keyword>
<dbReference type="OrthoDB" id="9799980at2"/>
<dbReference type="RefSeq" id="WP_074754119.1">
    <property type="nucleotide sequence ID" value="NZ_FNCO01000009.1"/>
</dbReference>
<dbReference type="AlphaFoldDB" id="A0A1G8GC37"/>
<protein>
    <recommendedName>
        <fullName evidence="4">S-layer homology domain-containing protein</fullName>
    </recommendedName>
</protein>
<feature type="chain" id="PRO_5010277908" description="S-layer homology domain-containing protein" evidence="1">
    <location>
        <begin position="25"/>
        <end position="99"/>
    </location>
</feature>
<accession>A0A1G8GC37</accession>
<name>A0A1G8GC37_9PSED</name>
<evidence type="ECO:0000313" key="3">
    <source>
        <dbReference type="Proteomes" id="UP000182894"/>
    </source>
</evidence>
<gene>
    <name evidence="2" type="ORF">SAMN05216605_10986</name>
</gene>
<evidence type="ECO:0000256" key="1">
    <source>
        <dbReference type="SAM" id="SignalP"/>
    </source>
</evidence>
<organism evidence="2 3">
    <name type="scientific">Pseudomonas abietaniphila</name>
    <dbReference type="NCBI Taxonomy" id="89065"/>
    <lineage>
        <taxon>Bacteria</taxon>
        <taxon>Pseudomonadati</taxon>
        <taxon>Pseudomonadota</taxon>
        <taxon>Gammaproteobacteria</taxon>
        <taxon>Pseudomonadales</taxon>
        <taxon>Pseudomonadaceae</taxon>
        <taxon>Pseudomonas</taxon>
    </lineage>
</organism>
<keyword evidence="1" id="KW-0732">Signal</keyword>
<evidence type="ECO:0008006" key="4">
    <source>
        <dbReference type="Google" id="ProtNLM"/>
    </source>
</evidence>
<dbReference type="EMBL" id="FNCO01000009">
    <property type="protein sequence ID" value="SDH91927.1"/>
    <property type="molecule type" value="Genomic_DNA"/>
</dbReference>
<evidence type="ECO:0000313" key="2">
    <source>
        <dbReference type="EMBL" id="SDH91927.1"/>
    </source>
</evidence>